<accession>X0YXD7</accession>
<organism evidence="1">
    <name type="scientific">marine sediment metagenome</name>
    <dbReference type="NCBI Taxonomy" id="412755"/>
    <lineage>
        <taxon>unclassified sequences</taxon>
        <taxon>metagenomes</taxon>
        <taxon>ecological metagenomes</taxon>
    </lineage>
</organism>
<gene>
    <name evidence="1" type="ORF">S01H4_12212</name>
</gene>
<feature type="non-terminal residue" evidence="1">
    <location>
        <position position="1"/>
    </location>
</feature>
<sequence length="231" mass="24661">TPTRFAGAAQRTEHRVVVLQYAWDRTGGLGTAVHAVGGALYSTFLGEVNRSTALLTIANLETALELMAGRTDAAGEPIYCRAKYLVVPPALEMTARQILTSATKMWTEGAVGVPVAYPTTNVVAQYGLQLIVDPYLPAAANTNGCAAATQNTQWYLFSDPNDIRVIEAAHLSGHERPEICMKASNKVTVGGGAINPMSGDFATDNIFYRVRLVFGATTLDWRGTYMGGDSG</sequence>
<protein>
    <submittedName>
        <fullName evidence="1">Uncharacterized protein</fullName>
    </submittedName>
</protein>
<dbReference type="AlphaFoldDB" id="X0YXD7"/>
<evidence type="ECO:0000313" key="1">
    <source>
        <dbReference type="EMBL" id="GAG61529.1"/>
    </source>
</evidence>
<comment type="caution">
    <text evidence="1">The sequence shown here is derived from an EMBL/GenBank/DDBJ whole genome shotgun (WGS) entry which is preliminary data.</text>
</comment>
<reference evidence="1" key="1">
    <citation type="journal article" date="2014" name="Front. Microbiol.">
        <title>High frequency of phylogenetically diverse reductive dehalogenase-homologous genes in deep subseafloor sedimentary metagenomes.</title>
        <authorList>
            <person name="Kawai M."/>
            <person name="Futagami T."/>
            <person name="Toyoda A."/>
            <person name="Takaki Y."/>
            <person name="Nishi S."/>
            <person name="Hori S."/>
            <person name="Arai W."/>
            <person name="Tsubouchi T."/>
            <person name="Morono Y."/>
            <person name="Uchiyama I."/>
            <person name="Ito T."/>
            <person name="Fujiyama A."/>
            <person name="Inagaki F."/>
            <person name="Takami H."/>
        </authorList>
    </citation>
    <scope>NUCLEOTIDE SEQUENCE</scope>
    <source>
        <strain evidence="1">Expedition CK06-06</strain>
    </source>
</reference>
<name>X0YXD7_9ZZZZ</name>
<dbReference type="Pfam" id="PF25209">
    <property type="entry name" value="Phage_capsid_4"/>
    <property type="match status" value="1"/>
</dbReference>
<dbReference type="EMBL" id="BART01005137">
    <property type="protein sequence ID" value="GAG61529.1"/>
    <property type="molecule type" value="Genomic_DNA"/>
</dbReference>
<proteinExistence type="predicted"/>